<name>A0A0A0HQJ7_PARBD</name>
<protein>
    <submittedName>
        <fullName evidence="2">Uncharacterized protein</fullName>
    </submittedName>
</protein>
<sequence length="75" mass="8516">MVAGNQCMTYTEARCGLQKLKRKQVLEEKSTRAEQLYKSSINNPSECIRERDPATFGGMSSKELPREATMTKEQT</sequence>
<feature type="region of interest" description="Disordered" evidence="1">
    <location>
        <begin position="45"/>
        <end position="75"/>
    </location>
</feature>
<dbReference type="AlphaFoldDB" id="A0A0A0HQJ7"/>
<evidence type="ECO:0000256" key="1">
    <source>
        <dbReference type="SAM" id="MobiDB-lite"/>
    </source>
</evidence>
<evidence type="ECO:0000313" key="2">
    <source>
        <dbReference type="EMBL" id="KGM91504.1"/>
    </source>
</evidence>
<keyword evidence="3" id="KW-1185">Reference proteome</keyword>
<accession>A0A0A0HQJ7</accession>
<dbReference type="Proteomes" id="UP000001628">
    <property type="component" value="Unassembled WGS sequence"/>
</dbReference>
<gene>
    <name evidence="2" type="ORF">PADG_12416</name>
</gene>
<evidence type="ECO:0000313" key="3">
    <source>
        <dbReference type="Proteomes" id="UP000001628"/>
    </source>
</evidence>
<dbReference type="KEGG" id="pbn:PADG_12416"/>
<dbReference type="InParanoid" id="A0A0A0HQJ7"/>
<reference evidence="2 3" key="1">
    <citation type="journal article" date="2011" name="PLoS Genet.">
        <title>Comparative genomic analysis of human fungal pathogens causing paracoccidioidomycosis.</title>
        <authorList>
            <person name="Desjardins C.A."/>
            <person name="Champion M.D."/>
            <person name="Holder J.W."/>
            <person name="Muszewska A."/>
            <person name="Goldberg J."/>
            <person name="Bailao A.M."/>
            <person name="Brigido M.M."/>
            <person name="Ferreira M.E."/>
            <person name="Garcia A.M."/>
            <person name="Grynberg M."/>
            <person name="Gujja S."/>
            <person name="Heiman D.I."/>
            <person name="Henn M.R."/>
            <person name="Kodira C.D."/>
            <person name="Leon-Narvaez H."/>
            <person name="Longo L.V."/>
            <person name="Ma L.J."/>
            <person name="Malavazi I."/>
            <person name="Matsuo A.L."/>
            <person name="Morais F.V."/>
            <person name="Pereira M."/>
            <person name="Rodriguez-Brito S."/>
            <person name="Sakthikumar S."/>
            <person name="Salem-Izacc S.M."/>
            <person name="Sykes S.M."/>
            <person name="Teixeira M.M."/>
            <person name="Vallejo M.C."/>
            <person name="Walter M.E."/>
            <person name="Yandava C."/>
            <person name="Young S."/>
            <person name="Zeng Q."/>
            <person name="Zucker J."/>
            <person name="Felipe M.S."/>
            <person name="Goldman G.H."/>
            <person name="Haas B.J."/>
            <person name="McEwen J.G."/>
            <person name="Nino-Vega G."/>
            <person name="Puccia R."/>
            <person name="San-Blas G."/>
            <person name="Soares C.M."/>
            <person name="Birren B.W."/>
            <person name="Cuomo C.A."/>
        </authorList>
    </citation>
    <scope>NUCLEOTIDE SEQUENCE [LARGE SCALE GENOMIC DNA]</scope>
    <source>
        <strain evidence="2 3">Pb18</strain>
    </source>
</reference>
<dbReference type="GeneID" id="22588313"/>
<organism evidence="2 3">
    <name type="scientific">Paracoccidioides brasiliensis (strain Pb18)</name>
    <dbReference type="NCBI Taxonomy" id="502780"/>
    <lineage>
        <taxon>Eukaryota</taxon>
        <taxon>Fungi</taxon>
        <taxon>Dikarya</taxon>
        <taxon>Ascomycota</taxon>
        <taxon>Pezizomycotina</taxon>
        <taxon>Eurotiomycetes</taxon>
        <taxon>Eurotiomycetidae</taxon>
        <taxon>Onygenales</taxon>
        <taxon>Ajellomycetaceae</taxon>
        <taxon>Paracoccidioides</taxon>
    </lineage>
</organism>
<dbReference type="VEuPathDB" id="FungiDB:PADG_12416"/>
<dbReference type="HOGENOM" id="CLU_2671728_0_0_1"/>
<dbReference type="RefSeq" id="XP_010763492.1">
    <property type="nucleotide sequence ID" value="XM_010765190.1"/>
</dbReference>
<proteinExistence type="predicted"/>
<dbReference type="EMBL" id="KN275970">
    <property type="protein sequence ID" value="KGM91504.1"/>
    <property type="molecule type" value="Genomic_DNA"/>
</dbReference>
<feature type="compositionally biased region" description="Basic and acidic residues" evidence="1">
    <location>
        <begin position="63"/>
        <end position="75"/>
    </location>
</feature>